<dbReference type="STRING" id="33978.A6M13_04495"/>
<dbReference type="AlphaFoldDB" id="A0A1C0Y7Z0"/>
<evidence type="ECO:0000313" key="3">
    <source>
        <dbReference type="Proteomes" id="UP000093199"/>
    </source>
</evidence>
<evidence type="ECO:0000256" key="1">
    <source>
        <dbReference type="SAM" id="SignalP"/>
    </source>
</evidence>
<comment type="caution">
    <text evidence="2">The sequence shown here is derived from an EMBL/GenBank/DDBJ whole genome shotgun (WGS) entry which is preliminary data.</text>
</comment>
<evidence type="ECO:0008006" key="4">
    <source>
        <dbReference type="Google" id="ProtNLM"/>
    </source>
</evidence>
<dbReference type="Proteomes" id="UP000093199">
    <property type="component" value="Unassembled WGS sequence"/>
</dbReference>
<feature type="signal peptide" evidence="1">
    <location>
        <begin position="1"/>
        <end position="22"/>
    </location>
</feature>
<accession>A0A1C0Y7Z0</accession>
<dbReference type="RefSeq" id="WP_066546874.1">
    <property type="nucleotide sequence ID" value="NZ_MASJ01000038.1"/>
</dbReference>
<feature type="chain" id="PRO_5039251233" description="NEAT domain-containing protein" evidence="1">
    <location>
        <begin position="23"/>
        <end position="148"/>
    </location>
</feature>
<protein>
    <recommendedName>
        <fullName evidence="4">NEAT domain-containing protein</fullName>
    </recommendedName>
</protein>
<keyword evidence="1" id="KW-0732">Signal</keyword>
<sequence length="148" mass="16478">MKKILMSLVLVLGVFSSSVVSASAAMNFDQLIYQDKENANKYYSLAKNTYLINVANKKVKDFNFKYVRLTNGKYYAKNTYLITVAQESRNGLTFSETMEKLAAKTNQTVNNIEAGKVANDGTVIASSAQDNTVAPEPEVREFKVIDIK</sequence>
<reference evidence="2 3" key="1">
    <citation type="submission" date="2016-07" db="EMBL/GenBank/DDBJ databases">
        <title>Caryophanon tenue genome sequencing.</title>
        <authorList>
            <person name="Verma A."/>
            <person name="Pal Y."/>
            <person name="Krishnamurthi S."/>
        </authorList>
    </citation>
    <scope>NUCLEOTIDE SEQUENCE [LARGE SCALE GENOMIC DNA]</scope>
    <source>
        <strain evidence="2 3">DSM 14152</strain>
    </source>
</reference>
<keyword evidence="3" id="KW-1185">Reference proteome</keyword>
<proteinExistence type="predicted"/>
<name>A0A1C0Y7Z0_9BACL</name>
<gene>
    <name evidence="2" type="ORF">A6M13_04495</name>
</gene>
<evidence type="ECO:0000313" key="2">
    <source>
        <dbReference type="EMBL" id="OCS83288.1"/>
    </source>
</evidence>
<dbReference type="EMBL" id="MASJ01000038">
    <property type="protein sequence ID" value="OCS83288.1"/>
    <property type="molecule type" value="Genomic_DNA"/>
</dbReference>
<organism evidence="2 3">
    <name type="scientific">Caryophanon tenue</name>
    <dbReference type="NCBI Taxonomy" id="33978"/>
    <lineage>
        <taxon>Bacteria</taxon>
        <taxon>Bacillati</taxon>
        <taxon>Bacillota</taxon>
        <taxon>Bacilli</taxon>
        <taxon>Bacillales</taxon>
        <taxon>Caryophanaceae</taxon>
        <taxon>Caryophanon</taxon>
    </lineage>
</organism>